<protein>
    <submittedName>
        <fullName evidence="1">Uncharacterized protein</fullName>
    </submittedName>
</protein>
<evidence type="ECO:0000313" key="2">
    <source>
        <dbReference type="Proteomes" id="UP000315971"/>
    </source>
</evidence>
<accession>A0A521BJB6</accession>
<proteinExistence type="predicted"/>
<reference evidence="1 2" key="1">
    <citation type="submission" date="2017-05" db="EMBL/GenBank/DDBJ databases">
        <authorList>
            <person name="Varghese N."/>
            <person name="Submissions S."/>
        </authorList>
    </citation>
    <scope>NUCLEOTIDE SEQUENCE [LARGE SCALE GENOMIC DNA]</scope>
    <source>
        <strain evidence="1 2">DSM 21342</strain>
    </source>
</reference>
<dbReference type="Proteomes" id="UP000315971">
    <property type="component" value="Unassembled WGS sequence"/>
</dbReference>
<evidence type="ECO:0000313" key="1">
    <source>
        <dbReference type="EMBL" id="SMO47238.1"/>
    </source>
</evidence>
<sequence length="270" mass="31051">MEKALSAQKINRFINTNLELWKRSDKLLKAIRYFSKDNISYSAIDDVNGLGRLGSTLFESRKFFIDDAQEIYIPSNIGSQVSRLFEKDVFDNIIKNGVFVKKTRKSILENLELYLKNFKNNLPELIIMSNQFYFGIQGELVNNKDFIAFRNENFSPYPFHVVGTFKEIPIMIFANQIIDEKVIICNISSGLKVLLESADQNLEFALTISEIDAGKAEELYENKYKNSERFREKTKGDAIGSLLLSLTVDTYVKANIEVKCRECFLILDLS</sequence>
<name>A0A521BJB6_9SPHI</name>
<organism evidence="1 2">
    <name type="scientific">Solitalea koreensis</name>
    <dbReference type="NCBI Taxonomy" id="543615"/>
    <lineage>
        <taxon>Bacteria</taxon>
        <taxon>Pseudomonadati</taxon>
        <taxon>Bacteroidota</taxon>
        <taxon>Sphingobacteriia</taxon>
        <taxon>Sphingobacteriales</taxon>
        <taxon>Sphingobacteriaceae</taxon>
        <taxon>Solitalea</taxon>
    </lineage>
</organism>
<gene>
    <name evidence="1" type="ORF">SAMN06265350_102246</name>
</gene>
<dbReference type="AlphaFoldDB" id="A0A521BJB6"/>
<keyword evidence="2" id="KW-1185">Reference proteome</keyword>
<dbReference type="RefSeq" id="WP_142601778.1">
    <property type="nucleotide sequence ID" value="NZ_FXSZ01000002.1"/>
</dbReference>
<dbReference type="EMBL" id="FXSZ01000002">
    <property type="protein sequence ID" value="SMO47238.1"/>
    <property type="molecule type" value="Genomic_DNA"/>
</dbReference>